<dbReference type="AlphaFoldDB" id="A0ABD1UYW9"/>
<feature type="region of interest" description="Disordered" evidence="1">
    <location>
        <begin position="1"/>
        <end position="22"/>
    </location>
</feature>
<protein>
    <submittedName>
        <fullName evidence="3">F-box/kelch-repeat protein</fullName>
    </submittedName>
</protein>
<organism evidence="3 4">
    <name type="scientific">Forsythia ovata</name>
    <dbReference type="NCBI Taxonomy" id="205694"/>
    <lineage>
        <taxon>Eukaryota</taxon>
        <taxon>Viridiplantae</taxon>
        <taxon>Streptophyta</taxon>
        <taxon>Embryophyta</taxon>
        <taxon>Tracheophyta</taxon>
        <taxon>Spermatophyta</taxon>
        <taxon>Magnoliopsida</taxon>
        <taxon>eudicotyledons</taxon>
        <taxon>Gunneridae</taxon>
        <taxon>Pentapetalae</taxon>
        <taxon>asterids</taxon>
        <taxon>lamiids</taxon>
        <taxon>Lamiales</taxon>
        <taxon>Oleaceae</taxon>
        <taxon>Forsythieae</taxon>
        <taxon>Forsythia</taxon>
    </lineage>
</organism>
<evidence type="ECO:0000313" key="3">
    <source>
        <dbReference type="EMBL" id="KAL2530264.1"/>
    </source>
</evidence>
<reference evidence="4" key="1">
    <citation type="submission" date="2024-07" db="EMBL/GenBank/DDBJ databases">
        <title>Two chromosome-level genome assemblies of Korean endemic species Abeliophyllum distichum and Forsythia ovata (Oleaceae).</title>
        <authorList>
            <person name="Jang H."/>
        </authorList>
    </citation>
    <scope>NUCLEOTIDE SEQUENCE [LARGE SCALE GENOMIC DNA]</scope>
</reference>
<feature type="domain" description="F-box" evidence="2">
    <location>
        <begin position="23"/>
        <end position="69"/>
    </location>
</feature>
<dbReference type="PANTHER" id="PTHR31672">
    <property type="entry name" value="BNACNNG10540D PROTEIN"/>
    <property type="match status" value="1"/>
</dbReference>
<dbReference type="Proteomes" id="UP001604277">
    <property type="component" value="Unassembled WGS sequence"/>
</dbReference>
<accession>A0ABD1UYW9</accession>
<proteinExistence type="predicted"/>
<evidence type="ECO:0000259" key="2">
    <source>
        <dbReference type="PROSITE" id="PS50181"/>
    </source>
</evidence>
<dbReference type="PANTHER" id="PTHR31672:SF13">
    <property type="entry name" value="F-BOX PROTEIN CPR30-LIKE"/>
    <property type="match status" value="1"/>
</dbReference>
<sequence>MASEEQTNPHLPEGTSGVNAQDSMPLPFLPQELIFDIISRLPVKSLVQFRCVCKSWLSLISSPEFAKTHLKISSEKNRGEPDSLAFGRCTEHGVTLHSCNLDSFMHETKSINAAEIYGDTMVSSLWMIGSINGLICLSVRPNEIFLWNPSIRKSKALPPSGFHCGQYSFVSTYGFGYDSLNDDYKVVETFGFMQGYEYIAEVKIYSLRTNSWRSIESWPRTFISGSSCVFINGAFHWPGRSQRPWHMTSLNLVTEMYEEVPMPRYDPVSSLSNLSLGVLRGRLCVFCKYNTHLDVWMMNEYGVGKSWTRMACAMDVENYGYDTPLPLYVSEGGVVVMDYGSTLKLYNSSDNTSNFQENSPAHLVSYLGAITYIESLVLPNFDPERNQQLGQWGTKFAKLLPLDVRTRVSFYLDINVYLLPTLFFREIPTRADAESHHVVDPPLTTQILEKEKDDIFKDGRSNAPKWASCPLGDVAA</sequence>
<dbReference type="Gene3D" id="1.20.1280.50">
    <property type="match status" value="1"/>
</dbReference>
<dbReference type="SUPFAM" id="SSF117281">
    <property type="entry name" value="Kelch motif"/>
    <property type="match status" value="1"/>
</dbReference>
<dbReference type="InterPro" id="IPR015915">
    <property type="entry name" value="Kelch-typ_b-propeller"/>
</dbReference>
<dbReference type="Pfam" id="PF07734">
    <property type="entry name" value="FBA_1"/>
    <property type="match status" value="1"/>
</dbReference>
<dbReference type="CDD" id="cd22157">
    <property type="entry name" value="F-box_AtFBW1-like"/>
    <property type="match status" value="1"/>
</dbReference>
<dbReference type="EMBL" id="JBFOLJ010000006">
    <property type="protein sequence ID" value="KAL2530264.1"/>
    <property type="molecule type" value="Genomic_DNA"/>
</dbReference>
<dbReference type="Pfam" id="PF00646">
    <property type="entry name" value="F-box"/>
    <property type="match status" value="1"/>
</dbReference>
<dbReference type="SMART" id="SM00256">
    <property type="entry name" value="FBOX"/>
    <property type="match status" value="1"/>
</dbReference>
<dbReference type="InterPro" id="IPR006527">
    <property type="entry name" value="F-box-assoc_dom_typ1"/>
</dbReference>
<evidence type="ECO:0000256" key="1">
    <source>
        <dbReference type="SAM" id="MobiDB-lite"/>
    </source>
</evidence>
<dbReference type="InterPro" id="IPR017451">
    <property type="entry name" value="F-box-assoc_interact_dom"/>
</dbReference>
<dbReference type="InterPro" id="IPR050796">
    <property type="entry name" value="SCF_F-box_component"/>
</dbReference>
<dbReference type="InterPro" id="IPR036047">
    <property type="entry name" value="F-box-like_dom_sf"/>
</dbReference>
<comment type="caution">
    <text evidence="3">The sequence shown here is derived from an EMBL/GenBank/DDBJ whole genome shotgun (WGS) entry which is preliminary data.</text>
</comment>
<name>A0ABD1UYW9_9LAMI</name>
<dbReference type="SUPFAM" id="SSF81383">
    <property type="entry name" value="F-box domain"/>
    <property type="match status" value="1"/>
</dbReference>
<keyword evidence="4" id="KW-1185">Reference proteome</keyword>
<dbReference type="InterPro" id="IPR001810">
    <property type="entry name" value="F-box_dom"/>
</dbReference>
<dbReference type="Gene3D" id="2.120.10.80">
    <property type="entry name" value="Kelch-type beta propeller"/>
    <property type="match status" value="1"/>
</dbReference>
<gene>
    <name evidence="3" type="ORF">Fot_22865</name>
</gene>
<dbReference type="PROSITE" id="PS50181">
    <property type="entry name" value="FBOX"/>
    <property type="match status" value="1"/>
</dbReference>
<evidence type="ECO:0000313" key="4">
    <source>
        <dbReference type="Proteomes" id="UP001604277"/>
    </source>
</evidence>
<dbReference type="NCBIfam" id="TIGR01640">
    <property type="entry name" value="F_box_assoc_1"/>
    <property type="match status" value="1"/>
</dbReference>